<feature type="chain" id="PRO_5046132728" evidence="4">
    <location>
        <begin position="18"/>
        <end position="320"/>
    </location>
</feature>
<dbReference type="PANTHER" id="PTHR30024:SF47">
    <property type="entry name" value="TAURINE-BINDING PERIPLASMIC PROTEIN"/>
    <property type="match status" value="1"/>
</dbReference>
<dbReference type="EMBL" id="CP102173">
    <property type="protein sequence ID" value="UUP13560.1"/>
    <property type="molecule type" value="Genomic_DNA"/>
</dbReference>
<proteinExistence type="inferred from homology"/>
<dbReference type="SUPFAM" id="SSF53850">
    <property type="entry name" value="Periplasmic binding protein-like II"/>
    <property type="match status" value="1"/>
</dbReference>
<feature type="signal peptide" evidence="4">
    <location>
        <begin position="1"/>
        <end position="17"/>
    </location>
</feature>
<evidence type="ECO:0000313" key="6">
    <source>
        <dbReference type="EMBL" id="UUP13560.1"/>
    </source>
</evidence>
<accession>A0ABY5M5W7</accession>
<dbReference type="PANTHER" id="PTHR30024">
    <property type="entry name" value="ALIPHATIC SULFONATES-BINDING PROTEIN-RELATED"/>
    <property type="match status" value="1"/>
</dbReference>
<dbReference type="Gene3D" id="3.40.190.10">
    <property type="entry name" value="Periplasmic binding protein-like II"/>
    <property type="match status" value="2"/>
</dbReference>
<reference evidence="6 7" key="1">
    <citation type="submission" date="2022-08" db="EMBL/GenBank/DDBJ databases">
        <title>novel species in genus Aeromicrobium.</title>
        <authorList>
            <person name="Ye L."/>
        </authorList>
    </citation>
    <scope>NUCLEOTIDE SEQUENCE [LARGE SCALE GENOMIC DNA]</scope>
    <source>
        <strain evidence="7">zg-Y1379</strain>
    </source>
</reference>
<evidence type="ECO:0000256" key="3">
    <source>
        <dbReference type="ARBA" id="ARBA00022729"/>
    </source>
</evidence>
<protein>
    <submittedName>
        <fullName evidence="6">ABC transporter substrate-binding protein</fullName>
    </submittedName>
</protein>
<evidence type="ECO:0000259" key="5">
    <source>
        <dbReference type="Pfam" id="PF09084"/>
    </source>
</evidence>
<organism evidence="6 7">
    <name type="scientific">Aeromicrobium wangtongii</name>
    <dbReference type="NCBI Taxonomy" id="2969247"/>
    <lineage>
        <taxon>Bacteria</taxon>
        <taxon>Bacillati</taxon>
        <taxon>Actinomycetota</taxon>
        <taxon>Actinomycetes</taxon>
        <taxon>Propionibacteriales</taxon>
        <taxon>Nocardioidaceae</taxon>
        <taxon>Aeromicrobium</taxon>
    </lineage>
</organism>
<comment type="similarity">
    <text evidence="2">Belongs to the bacterial solute-binding protein SsuA/TauA family.</text>
</comment>
<keyword evidence="3 4" id="KW-0732">Signal</keyword>
<keyword evidence="7" id="KW-1185">Reference proteome</keyword>
<evidence type="ECO:0000256" key="4">
    <source>
        <dbReference type="SAM" id="SignalP"/>
    </source>
</evidence>
<sequence>MKKSLAIVIAASLAALAACGSGSESSEGPSSSKPVKITVANLAVTNSAGLVLGVEKGFFTDEGLSVTIKDTPAASTVPSVVSGDAQFAFTGIPPLINARSNALPIKAVAPAAGYPEDLSTSQIRLIAQKGGDITDVTQLEGKKIAVDTLYQLPHLSIIQALKSKGVDPTKITFTEVPYPSMTEALASGKVDAADMGDPFLSQALAAGHTDLLSNGEGFDPAATQVIWIASESYIAKNPKIVKAFRRAVVKSNEYAQANPDEVRKIVPSYMEGTDKVADKILLPQYTTTIDQKVFSVYNDLLTEFKVTKKSVDGKEAVAQE</sequence>
<dbReference type="RefSeq" id="WP_232403682.1">
    <property type="nucleotide sequence ID" value="NZ_CP102173.1"/>
</dbReference>
<evidence type="ECO:0000256" key="1">
    <source>
        <dbReference type="ARBA" id="ARBA00004418"/>
    </source>
</evidence>
<evidence type="ECO:0000313" key="7">
    <source>
        <dbReference type="Proteomes" id="UP001316184"/>
    </source>
</evidence>
<feature type="domain" description="SsuA/THI5-like" evidence="5">
    <location>
        <begin position="45"/>
        <end position="261"/>
    </location>
</feature>
<gene>
    <name evidence="6" type="ORF">NQV15_17180</name>
</gene>
<evidence type="ECO:0000256" key="2">
    <source>
        <dbReference type="ARBA" id="ARBA00010742"/>
    </source>
</evidence>
<dbReference type="PROSITE" id="PS51257">
    <property type="entry name" value="PROKAR_LIPOPROTEIN"/>
    <property type="match status" value="1"/>
</dbReference>
<dbReference type="InterPro" id="IPR015168">
    <property type="entry name" value="SsuA/THI5"/>
</dbReference>
<dbReference type="Pfam" id="PF09084">
    <property type="entry name" value="NMT1"/>
    <property type="match status" value="1"/>
</dbReference>
<name>A0ABY5M5W7_9ACTN</name>
<dbReference type="Proteomes" id="UP001316184">
    <property type="component" value="Chromosome"/>
</dbReference>
<comment type="subcellular location">
    <subcellularLocation>
        <location evidence="1">Periplasm</location>
    </subcellularLocation>
</comment>